<evidence type="ECO:0000313" key="3">
    <source>
        <dbReference type="EMBL" id="KAJ3569147.1"/>
    </source>
</evidence>
<dbReference type="InterPro" id="IPR027417">
    <property type="entry name" value="P-loop_NTPase"/>
</dbReference>
<evidence type="ECO:0000259" key="2">
    <source>
        <dbReference type="Pfam" id="PF24883"/>
    </source>
</evidence>
<dbReference type="Proteomes" id="UP001213000">
    <property type="component" value="Unassembled WGS sequence"/>
</dbReference>
<dbReference type="SUPFAM" id="SSF52540">
    <property type="entry name" value="P-loop containing nucleoside triphosphate hydrolases"/>
    <property type="match status" value="1"/>
</dbReference>
<keyword evidence="1" id="KW-0677">Repeat</keyword>
<feature type="domain" description="Nephrocystin 3-like N-terminal" evidence="2">
    <location>
        <begin position="65"/>
        <end position="225"/>
    </location>
</feature>
<accession>A0AAD5VZK0</accession>
<evidence type="ECO:0000313" key="4">
    <source>
        <dbReference type="Proteomes" id="UP001213000"/>
    </source>
</evidence>
<dbReference type="Pfam" id="PF24883">
    <property type="entry name" value="NPHP3_N"/>
    <property type="match status" value="1"/>
</dbReference>
<dbReference type="PANTHER" id="PTHR10039:SF14">
    <property type="entry name" value="NACHT DOMAIN-CONTAINING PROTEIN"/>
    <property type="match status" value="1"/>
</dbReference>
<proteinExistence type="predicted"/>
<evidence type="ECO:0000256" key="1">
    <source>
        <dbReference type="ARBA" id="ARBA00022737"/>
    </source>
</evidence>
<dbReference type="Gene3D" id="3.40.50.300">
    <property type="entry name" value="P-loop containing nucleotide triphosphate hydrolases"/>
    <property type="match status" value="1"/>
</dbReference>
<dbReference type="AlphaFoldDB" id="A0AAD5VZK0"/>
<gene>
    <name evidence="3" type="ORF">NP233_g5239</name>
</gene>
<sequence>MSFFQGANNFVIEGSTFEIIHVEGGTSGIAALQEASQPDATHDSSARHPAPKCFPGTREQYVQDIIEWAEGSSNNTNIAIYRVRGAAGVGKTAVAQTCAELLQNTNRLGVSFFFSINRPGDHHRFVPSLAYQLSTQFPGYSSIVNRIMQRNKALVSKNITSQYDALITRPLRELEKSGSPLEPRIILVDGLDECLDKAAQCEIIEIAAASVRGVATPFRWIFFSRPESHIEATFSSANIAPLCHTDAIPVTRDSDKEIESYLRGGLENILRARNIRIPVHAPCPLDEDIRILVSACAGLFIYAATVLRFIEHYPSLGIDEPLRIILTASSTPLGSHLTHKPRSSVLSPFVDLDAFYTLIMQRIPQPTLRFLQLSLAAMFYGGFMDASSCSAAHLSNTLGFSEIEFRSICSRVLAVIDFCDLPWQIKTHKGTAVLSRSFEHASDREVKALRGGGRYPGCTISFYHRSFCDYLEDPSRSGIFCITQIPIQTELFRICLERHHIFSESLVIQGTSLVLAPNITASASSLTWPYPDAQNEFVNSYAKARAFNQVGALLFRLIRVGALDQKLMSEIAMTDHRKRMLNRAAIYSKGSYTSLTYGATGLMQVIKGTIFRYVPPAEFGKFDILFFKEVSLPNKRDALFRPPILISIFKALKRQVKLKQSRRYSPTFLSRCTAMVHEIIRETENSGVYVCGKGQASYFWYWEINTDQRFYFEFETCNLTEAESMYRENGTNIFR</sequence>
<comment type="caution">
    <text evidence="3">The sequence shown here is derived from an EMBL/GenBank/DDBJ whole genome shotgun (WGS) entry which is preliminary data.</text>
</comment>
<keyword evidence="4" id="KW-1185">Reference proteome</keyword>
<protein>
    <recommendedName>
        <fullName evidence="2">Nephrocystin 3-like N-terminal domain-containing protein</fullName>
    </recommendedName>
</protein>
<name>A0AAD5VZK0_9AGAR</name>
<reference evidence="3" key="1">
    <citation type="submission" date="2022-07" db="EMBL/GenBank/DDBJ databases">
        <title>Genome Sequence of Leucocoprinus birnbaumii.</title>
        <authorList>
            <person name="Buettner E."/>
        </authorList>
    </citation>
    <scope>NUCLEOTIDE SEQUENCE</scope>
    <source>
        <strain evidence="3">VT141</strain>
    </source>
</reference>
<organism evidence="3 4">
    <name type="scientific">Leucocoprinus birnbaumii</name>
    <dbReference type="NCBI Taxonomy" id="56174"/>
    <lineage>
        <taxon>Eukaryota</taxon>
        <taxon>Fungi</taxon>
        <taxon>Dikarya</taxon>
        <taxon>Basidiomycota</taxon>
        <taxon>Agaricomycotina</taxon>
        <taxon>Agaricomycetes</taxon>
        <taxon>Agaricomycetidae</taxon>
        <taxon>Agaricales</taxon>
        <taxon>Agaricineae</taxon>
        <taxon>Agaricaceae</taxon>
        <taxon>Leucocoprinus</taxon>
    </lineage>
</organism>
<dbReference type="EMBL" id="JANIEX010000304">
    <property type="protein sequence ID" value="KAJ3569147.1"/>
    <property type="molecule type" value="Genomic_DNA"/>
</dbReference>
<dbReference type="InterPro" id="IPR056884">
    <property type="entry name" value="NPHP3-like_N"/>
</dbReference>
<dbReference type="PANTHER" id="PTHR10039">
    <property type="entry name" value="AMELOGENIN"/>
    <property type="match status" value="1"/>
</dbReference>